<dbReference type="InterPro" id="IPR036529">
    <property type="entry name" value="KIX_dom_sf"/>
</dbReference>
<dbReference type="GO" id="GO:0003712">
    <property type="term" value="F:transcription coregulator activity"/>
    <property type="evidence" value="ECO:0007669"/>
    <property type="project" value="InterPro"/>
</dbReference>
<feature type="region of interest" description="Disordered" evidence="2">
    <location>
        <begin position="138"/>
        <end position="158"/>
    </location>
</feature>
<evidence type="ECO:0000313" key="4">
    <source>
        <dbReference type="Proteomes" id="UP001445076"/>
    </source>
</evidence>
<organism evidence="3 4">
    <name type="scientific">Cherax quadricarinatus</name>
    <name type="common">Australian red claw crayfish</name>
    <dbReference type="NCBI Taxonomy" id="27406"/>
    <lineage>
        <taxon>Eukaryota</taxon>
        <taxon>Metazoa</taxon>
        <taxon>Ecdysozoa</taxon>
        <taxon>Arthropoda</taxon>
        <taxon>Crustacea</taxon>
        <taxon>Multicrustacea</taxon>
        <taxon>Malacostraca</taxon>
        <taxon>Eumalacostraca</taxon>
        <taxon>Eucarida</taxon>
        <taxon>Decapoda</taxon>
        <taxon>Pleocyemata</taxon>
        <taxon>Astacidea</taxon>
        <taxon>Parastacoidea</taxon>
        <taxon>Parastacidae</taxon>
        <taxon>Cherax</taxon>
    </lineage>
</organism>
<name>A0AAW0XZY1_CHEQU</name>
<dbReference type="AlphaFoldDB" id="A0AAW0XZY1"/>
<gene>
    <name evidence="3" type="ORF">OTU49_015160</name>
</gene>
<evidence type="ECO:0000313" key="3">
    <source>
        <dbReference type="EMBL" id="KAK8749972.1"/>
    </source>
</evidence>
<dbReference type="EMBL" id="JARKIK010000008">
    <property type="protein sequence ID" value="KAK8749972.1"/>
    <property type="molecule type" value="Genomic_DNA"/>
</dbReference>
<sequence length="251" mass="28427">MQLREVVTPSEADTPQDSACLPWQTQNGHAFMIEYRNTNCNKAAAAGKLDLHSNTRVLRHRCMLKNCAHNRDSTLCSSRLEYPGEDSDIRARCSKQTLHETDVYASHPTPLIPAAAQRSPIWLPPVCLHDHVTLCTRGTSTSMPPQQPSRHQQHTPQQVHHPLIPLYYRKKAVRYILKQLHVGGSRDIHQVYKIQQHIISLEEQIFYAAKSREEYVTKLASKLAAILQQLDRCRASTSAVPSSRVHPSACF</sequence>
<protein>
    <recommendedName>
        <fullName evidence="5">Mediator complex subunit 15 KIX domain-containing protein</fullName>
    </recommendedName>
</protein>
<evidence type="ECO:0000256" key="2">
    <source>
        <dbReference type="SAM" id="MobiDB-lite"/>
    </source>
</evidence>
<dbReference type="Gene3D" id="1.10.246.20">
    <property type="entry name" value="Coactivator CBP, KIX domain"/>
    <property type="match status" value="1"/>
</dbReference>
<comment type="caution">
    <text evidence="3">The sequence shown here is derived from an EMBL/GenBank/DDBJ whole genome shotgun (WGS) entry which is preliminary data.</text>
</comment>
<keyword evidence="4" id="KW-1185">Reference proteome</keyword>
<accession>A0AAW0XZY1</accession>
<feature type="compositionally biased region" description="Polar residues" evidence="2">
    <location>
        <begin position="138"/>
        <end position="150"/>
    </location>
</feature>
<dbReference type="GO" id="GO:0006355">
    <property type="term" value="P:regulation of DNA-templated transcription"/>
    <property type="evidence" value="ECO:0007669"/>
    <property type="project" value="InterPro"/>
</dbReference>
<reference evidence="3 4" key="1">
    <citation type="journal article" date="2024" name="BMC Genomics">
        <title>Genome assembly of redclaw crayfish (Cherax quadricarinatus) provides insights into its immune adaptation and hypoxia tolerance.</title>
        <authorList>
            <person name="Liu Z."/>
            <person name="Zheng J."/>
            <person name="Li H."/>
            <person name="Fang K."/>
            <person name="Wang S."/>
            <person name="He J."/>
            <person name="Zhou D."/>
            <person name="Weng S."/>
            <person name="Chi M."/>
            <person name="Gu Z."/>
            <person name="He J."/>
            <person name="Li F."/>
            <person name="Wang M."/>
        </authorList>
    </citation>
    <scope>NUCLEOTIDE SEQUENCE [LARGE SCALE GENOMIC DNA]</scope>
    <source>
        <strain evidence="3">ZL_2023a</strain>
    </source>
</reference>
<keyword evidence="1" id="KW-0539">Nucleus</keyword>
<dbReference type="Proteomes" id="UP001445076">
    <property type="component" value="Unassembled WGS sequence"/>
</dbReference>
<proteinExistence type="predicted"/>
<evidence type="ECO:0008006" key="5">
    <source>
        <dbReference type="Google" id="ProtNLM"/>
    </source>
</evidence>
<evidence type="ECO:0000256" key="1">
    <source>
        <dbReference type="ARBA" id="ARBA00023242"/>
    </source>
</evidence>